<organism evidence="4 5">
    <name type="scientific">Cercospora beticola</name>
    <name type="common">Sugarbeet leaf spot fungus</name>
    <dbReference type="NCBI Taxonomy" id="122368"/>
    <lineage>
        <taxon>Eukaryota</taxon>
        <taxon>Fungi</taxon>
        <taxon>Dikarya</taxon>
        <taxon>Ascomycota</taxon>
        <taxon>Pezizomycotina</taxon>
        <taxon>Dothideomycetes</taxon>
        <taxon>Dothideomycetidae</taxon>
        <taxon>Mycosphaerellales</taxon>
        <taxon>Mycosphaerellaceae</taxon>
        <taxon>Cercospora</taxon>
    </lineage>
</organism>
<keyword evidence="2" id="KW-0472">Membrane</keyword>
<keyword evidence="2" id="KW-1133">Transmembrane helix</keyword>
<accession>A0ABZ0P604</accession>
<evidence type="ECO:0000256" key="3">
    <source>
        <dbReference type="SAM" id="SignalP"/>
    </source>
</evidence>
<keyword evidence="5" id="KW-1185">Reference proteome</keyword>
<name>A0ABZ0P604_CERBT</name>
<feature type="region of interest" description="Disordered" evidence="1">
    <location>
        <begin position="87"/>
        <end position="125"/>
    </location>
</feature>
<sequence length="149" mass="15069">MHASLAFTLALAAFAVADTTGCGDTVDNAIDTCLSPAVDAYNRCPTSDRGCRCGRANAVVGCYGACTVASGRPDWVNTAIEECRGINTTETSSTETTEDTSTTTPTGQSTSTATAAPSTTPDADESSATVVGVALPGCLAAFFGFLAFM</sequence>
<feature type="transmembrane region" description="Helical" evidence="2">
    <location>
        <begin position="128"/>
        <end position="148"/>
    </location>
</feature>
<dbReference type="RefSeq" id="XP_065459508.1">
    <property type="nucleotide sequence ID" value="XM_065603436.1"/>
</dbReference>
<dbReference type="EMBL" id="CP134191">
    <property type="protein sequence ID" value="WPB06949.1"/>
    <property type="molecule type" value="Genomic_DNA"/>
</dbReference>
<evidence type="ECO:0008006" key="6">
    <source>
        <dbReference type="Google" id="ProtNLM"/>
    </source>
</evidence>
<proteinExistence type="predicted"/>
<evidence type="ECO:0000313" key="4">
    <source>
        <dbReference type="EMBL" id="WPB06949.1"/>
    </source>
</evidence>
<reference evidence="4 5" key="1">
    <citation type="submission" date="2023-09" db="EMBL/GenBank/DDBJ databases">
        <title>Complete-Gapless Cercospora beticola genome.</title>
        <authorList>
            <person name="Wyatt N.A."/>
            <person name="Spanner R.E."/>
            <person name="Bolton M.D."/>
        </authorList>
    </citation>
    <scope>NUCLEOTIDE SEQUENCE [LARGE SCALE GENOMIC DNA]</scope>
    <source>
        <strain evidence="4">Cb09-40</strain>
    </source>
</reference>
<dbReference type="Proteomes" id="UP001302367">
    <property type="component" value="Chromosome 8"/>
</dbReference>
<evidence type="ECO:0000256" key="1">
    <source>
        <dbReference type="SAM" id="MobiDB-lite"/>
    </source>
</evidence>
<dbReference type="GeneID" id="90644770"/>
<feature type="signal peptide" evidence="3">
    <location>
        <begin position="1"/>
        <end position="17"/>
    </location>
</feature>
<protein>
    <recommendedName>
        <fullName evidence="6">Extracellular membrane protein CFEM domain-containing protein</fullName>
    </recommendedName>
</protein>
<feature type="compositionally biased region" description="Low complexity" evidence="1">
    <location>
        <begin position="88"/>
        <end position="121"/>
    </location>
</feature>
<gene>
    <name evidence="4" type="ORF">RHO25_011609</name>
</gene>
<feature type="chain" id="PRO_5047392311" description="Extracellular membrane protein CFEM domain-containing protein" evidence="3">
    <location>
        <begin position="18"/>
        <end position="149"/>
    </location>
</feature>
<keyword evidence="2" id="KW-0812">Transmembrane</keyword>
<keyword evidence="3" id="KW-0732">Signal</keyword>
<evidence type="ECO:0000256" key="2">
    <source>
        <dbReference type="SAM" id="Phobius"/>
    </source>
</evidence>
<evidence type="ECO:0000313" key="5">
    <source>
        <dbReference type="Proteomes" id="UP001302367"/>
    </source>
</evidence>